<gene>
    <name evidence="2" type="ORF">EX895_003626</name>
</gene>
<dbReference type="Gene3D" id="3.10.180.10">
    <property type="entry name" value="2,3-Dihydroxybiphenyl 1,2-Dioxygenase, domain 1"/>
    <property type="match status" value="1"/>
</dbReference>
<dbReference type="InterPro" id="IPR029068">
    <property type="entry name" value="Glyas_Bleomycin-R_OHBP_Dase"/>
</dbReference>
<reference evidence="2 3" key="1">
    <citation type="submission" date="2019-05" db="EMBL/GenBank/DDBJ databases">
        <title>Sporisorium graminicola CBS 10092 draft sequencing and annotation.</title>
        <authorList>
            <person name="Solano-Gonzalez S."/>
            <person name="Caddick M.X."/>
            <person name="Darby A."/>
        </authorList>
    </citation>
    <scope>NUCLEOTIDE SEQUENCE [LARGE SCALE GENOMIC DNA]</scope>
    <source>
        <strain evidence="2 3">CBS 10092</strain>
    </source>
</reference>
<dbReference type="RefSeq" id="XP_029738934.1">
    <property type="nucleotide sequence ID" value="XM_029884224.1"/>
</dbReference>
<comment type="caution">
    <text evidence="2">The sequence shown here is derived from an EMBL/GenBank/DDBJ whole genome shotgun (WGS) entry which is preliminary data.</text>
</comment>
<evidence type="ECO:0000313" key="2">
    <source>
        <dbReference type="EMBL" id="TKY86949.1"/>
    </source>
</evidence>
<dbReference type="InterPro" id="IPR004360">
    <property type="entry name" value="Glyas_Fos-R_dOase_dom"/>
</dbReference>
<dbReference type="SUPFAM" id="SSF54593">
    <property type="entry name" value="Glyoxalase/Bleomycin resistance protein/Dihydroxybiphenyl dioxygenase"/>
    <property type="match status" value="1"/>
</dbReference>
<evidence type="ECO:0000313" key="3">
    <source>
        <dbReference type="Proteomes" id="UP000306050"/>
    </source>
</evidence>
<accession>A0A4V6ETK1</accession>
<dbReference type="PROSITE" id="PS51819">
    <property type="entry name" value="VOC"/>
    <property type="match status" value="1"/>
</dbReference>
<keyword evidence="3" id="KW-1185">Reference proteome</keyword>
<organism evidence="2 3">
    <name type="scientific">Sporisorium graminicola</name>
    <dbReference type="NCBI Taxonomy" id="280036"/>
    <lineage>
        <taxon>Eukaryota</taxon>
        <taxon>Fungi</taxon>
        <taxon>Dikarya</taxon>
        <taxon>Basidiomycota</taxon>
        <taxon>Ustilaginomycotina</taxon>
        <taxon>Ustilaginomycetes</taxon>
        <taxon>Ustilaginales</taxon>
        <taxon>Ustilaginaceae</taxon>
        <taxon>Sporisorium</taxon>
    </lineage>
</organism>
<protein>
    <recommendedName>
        <fullName evidence="1">VOC domain-containing protein</fullName>
    </recommendedName>
</protein>
<dbReference type="KEGG" id="sgra:EX895_003626"/>
<dbReference type="EMBL" id="SRRM01000014">
    <property type="protein sequence ID" value="TKY86949.1"/>
    <property type="molecule type" value="Genomic_DNA"/>
</dbReference>
<name>A0A4V6ETK1_9BASI</name>
<feature type="domain" description="VOC" evidence="1">
    <location>
        <begin position="9"/>
        <end position="124"/>
    </location>
</feature>
<dbReference type="AlphaFoldDB" id="A0A4V6ETK1"/>
<dbReference type="InterPro" id="IPR037523">
    <property type="entry name" value="VOC_core"/>
</dbReference>
<dbReference type="Pfam" id="PF00903">
    <property type="entry name" value="Glyoxalase"/>
    <property type="match status" value="1"/>
</dbReference>
<dbReference type="OrthoDB" id="3360610at2759"/>
<proteinExistence type="predicted"/>
<sequence>MENRVILRRIAHIHYRHKDLGKSSQFLRDFGFEPVQHETSKGDKLQYYRGYGDLPYIYVAEEAAAGAQPEFVRVAFEADSEEDFKNASKVAGASEVRQLVEAPGGGQLVSLFDPNGTQIDVIYGQQLVEARTPQHVTQPINPGVKDNEQKPRRAGTFQRFDPTQTIQVHKLGHFVLQIPNYDE</sequence>
<dbReference type="Proteomes" id="UP000306050">
    <property type="component" value="Chromosome SGRAM_22"/>
</dbReference>
<dbReference type="GeneID" id="40726521"/>
<evidence type="ECO:0000259" key="1">
    <source>
        <dbReference type="PROSITE" id="PS51819"/>
    </source>
</evidence>